<gene>
    <name evidence="5" type="ORF">GCM10018793_45170</name>
</gene>
<comment type="caution">
    <text evidence="5">The sequence shown here is derived from an EMBL/GenBank/DDBJ whole genome shotgun (WGS) entry which is preliminary data.</text>
</comment>
<dbReference type="PROSITE" id="PS51318">
    <property type="entry name" value="TAT"/>
    <property type="match status" value="1"/>
</dbReference>
<evidence type="ECO:0000313" key="6">
    <source>
        <dbReference type="Proteomes" id="UP000603708"/>
    </source>
</evidence>
<dbReference type="Pfam" id="PF14498">
    <property type="entry name" value="Glyco_hyd_65N_2"/>
    <property type="match status" value="2"/>
</dbReference>
<dbReference type="PANTHER" id="PTHR31084:SF3">
    <property type="entry name" value="ALPHA-FUCOSIDASE A"/>
    <property type="match status" value="1"/>
</dbReference>
<dbReference type="Pfam" id="PF22124">
    <property type="entry name" value="Glyco_hydro_95_cat"/>
    <property type="match status" value="1"/>
</dbReference>
<dbReference type="PIRSF" id="PIRSF007663">
    <property type="entry name" value="UCP007663"/>
    <property type="match status" value="1"/>
</dbReference>
<feature type="domain" description="Glycosyl hydrolase family 95 N-terminal" evidence="2">
    <location>
        <begin position="131"/>
        <end position="270"/>
    </location>
</feature>
<feature type="domain" description="Glycosyl hydrolase family 95 catalytic" evidence="4">
    <location>
        <begin position="302"/>
        <end position="723"/>
    </location>
</feature>
<dbReference type="SUPFAM" id="SSF48208">
    <property type="entry name" value="Six-hairpin glycosidases"/>
    <property type="match status" value="1"/>
</dbReference>
<dbReference type="InterPro" id="IPR027414">
    <property type="entry name" value="GH95_N_dom"/>
</dbReference>
<accession>A0A919GF78</accession>
<dbReference type="EMBL" id="BNCD01000014">
    <property type="protein sequence ID" value="GHH83344.1"/>
    <property type="molecule type" value="Genomic_DNA"/>
</dbReference>
<dbReference type="AlphaFoldDB" id="A0A919GF78"/>
<proteinExistence type="predicted"/>
<reference evidence="5" key="1">
    <citation type="journal article" date="2014" name="Int. J. Syst. Evol. Microbiol.">
        <title>Complete genome sequence of Corynebacterium casei LMG S-19264T (=DSM 44701T), isolated from a smear-ripened cheese.</title>
        <authorList>
            <consortium name="US DOE Joint Genome Institute (JGI-PGF)"/>
            <person name="Walter F."/>
            <person name="Albersmeier A."/>
            <person name="Kalinowski J."/>
            <person name="Ruckert C."/>
        </authorList>
    </citation>
    <scope>NUCLEOTIDE SEQUENCE</scope>
    <source>
        <strain evidence="5">JCM 5069</strain>
    </source>
</reference>
<dbReference type="InterPro" id="IPR016518">
    <property type="entry name" value="Alpha-L-fucosidase"/>
</dbReference>
<evidence type="ECO:0000259" key="2">
    <source>
        <dbReference type="Pfam" id="PF14498"/>
    </source>
</evidence>
<dbReference type="Proteomes" id="UP000603708">
    <property type="component" value="Unassembled WGS sequence"/>
</dbReference>
<dbReference type="GO" id="GO:0005975">
    <property type="term" value="P:carbohydrate metabolic process"/>
    <property type="evidence" value="ECO:0007669"/>
    <property type="project" value="InterPro"/>
</dbReference>
<feature type="domain" description="Glycosyl hydrolase family 95 N-terminal" evidence="2">
    <location>
        <begin position="64"/>
        <end position="112"/>
    </location>
</feature>
<evidence type="ECO:0000313" key="5">
    <source>
        <dbReference type="EMBL" id="GHH83344.1"/>
    </source>
</evidence>
<feature type="region of interest" description="Disordered" evidence="1">
    <location>
        <begin position="44"/>
        <end position="63"/>
    </location>
</feature>
<dbReference type="InterPro" id="IPR006311">
    <property type="entry name" value="TAT_signal"/>
</dbReference>
<dbReference type="InterPro" id="IPR012341">
    <property type="entry name" value="6hp_glycosidase-like_sf"/>
</dbReference>
<dbReference type="InterPro" id="IPR054363">
    <property type="entry name" value="GH95_cat"/>
</dbReference>
<reference evidence="5" key="2">
    <citation type="submission" date="2020-09" db="EMBL/GenBank/DDBJ databases">
        <authorList>
            <person name="Sun Q."/>
            <person name="Ohkuma M."/>
        </authorList>
    </citation>
    <scope>NUCLEOTIDE SEQUENCE</scope>
    <source>
        <strain evidence="5">JCM 5069</strain>
    </source>
</reference>
<dbReference type="Pfam" id="PF21307">
    <property type="entry name" value="Glyco_hydro_95_C"/>
    <property type="match status" value="1"/>
</dbReference>
<name>A0A919GF78_9ACTN</name>
<dbReference type="PANTHER" id="PTHR31084">
    <property type="entry name" value="ALPHA-L-FUCOSIDASE 2"/>
    <property type="match status" value="1"/>
</dbReference>
<dbReference type="RefSeq" id="WP_189934901.1">
    <property type="nucleotide sequence ID" value="NZ_BNCD01000014.1"/>
</dbReference>
<evidence type="ECO:0000259" key="3">
    <source>
        <dbReference type="Pfam" id="PF21307"/>
    </source>
</evidence>
<feature type="domain" description="Alpha fucosidase A-like C-terminal" evidence="3">
    <location>
        <begin position="726"/>
        <end position="783"/>
    </location>
</feature>
<evidence type="ECO:0000256" key="1">
    <source>
        <dbReference type="SAM" id="MobiDB-lite"/>
    </source>
</evidence>
<keyword evidence="6" id="KW-1185">Reference proteome</keyword>
<protein>
    <recommendedName>
        <fullName evidence="7">Glycoside hydrolase family 95 protein</fullName>
    </recommendedName>
</protein>
<dbReference type="Gene3D" id="1.50.10.10">
    <property type="match status" value="1"/>
</dbReference>
<evidence type="ECO:0008006" key="7">
    <source>
        <dbReference type="Google" id="ProtNLM"/>
    </source>
</evidence>
<sequence length="811" mass="87516">MNPCQQDQPAGPPSRRSFLALAGAGSLAAAVGLPTFTAAATEPERPAASALVPPDDALTLHHPSPAADDRLIEEGLPVGNGRLGALVGGDPGRESLYVTDGTMWTGGPNDTLDDDGQFPYERVQFGSFTLLTRVLVEIPGHGRDAVGDYRRTLDLSNGLVSASYTKDGASYRREVWASAPDDVVVLHFSQRGGGTYSGRITLPGMHGETTQGDRRDGTVSFGASLGNGLRYAAAVTAVSRTGRVTVTGAGLDFADCADLTVVLAGGTDYAPRPEHGYRDPAVHPQELARLKARTAAHHSPDVLRNTHVADYRRLFDTMSVSLGTSTAEQRGLDTWQRLQARAAQGAAPDPELESSYLQFGRYLMICGSRGGVPLNLQGLWLDGNDPDWMGDYHTDINVQMNYWMADRAGLSQCFDALAEYCLAQLPGWSDVTRRLYNDPRNRFRNSSGKVAGWTVAFSLNIYGGLGWWWHPAGNAWLCNTLFQHYEFTQDAGFLARIHPLLKGACEFWEARLVPATVPAADGASGTLDVLVDDADWSPEHGPQDARGNTYAQELVWTLFGNYRTACAVLRRDAGYAEVVGRLRDRLYLPRVSPTSGWLEEWMSPDNLGETTHRHLSPLMGLFPGDRLDPSEAPAELVAGARSLLTARGMDSYGWANAWRALCWARLKEGETAYELVVRNLRPSVENSNGTAPNMFDMYQVDAGRAIFQIDANFGTPSAMVEMLVHSRPGRIELLPALPGAWAAAGRITGVGARGGFVVDLVWRDGAVREATVRSVGGRTTTVWAGGTARPVRLEPGASVTLSGFESGGTVG</sequence>
<dbReference type="InterPro" id="IPR049053">
    <property type="entry name" value="AFCA-like_C"/>
</dbReference>
<evidence type="ECO:0000259" key="4">
    <source>
        <dbReference type="Pfam" id="PF22124"/>
    </source>
</evidence>
<dbReference type="GO" id="GO:0004560">
    <property type="term" value="F:alpha-L-fucosidase activity"/>
    <property type="evidence" value="ECO:0007669"/>
    <property type="project" value="InterPro"/>
</dbReference>
<organism evidence="5 6">
    <name type="scientific">Streptomyces sulfonofaciens</name>
    <dbReference type="NCBI Taxonomy" id="68272"/>
    <lineage>
        <taxon>Bacteria</taxon>
        <taxon>Bacillati</taxon>
        <taxon>Actinomycetota</taxon>
        <taxon>Actinomycetes</taxon>
        <taxon>Kitasatosporales</taxon>
        <taxon>Streptomycetaceae</taxon>
        <taxon>Streptomyces</taxon>
    </lineage>
</organism>
<dbReference type="InterPro" id="IPR008928">
    <property type="entry name" value="6-hairpin_glycosidase_sf"/>
</dbReference>